<feature type="transmembrane region" description="Helical" evidence="7">
    <location>
        <begin position="228"/>
        <end position="250"/>
    </location>
</feature>
<feature type="transmembrane region" description="Helical" evidence="7">
    <location>
        <begin position="115"/>
        <end position="142"/>
    </location>
</feature>
<dbReference type="PANTHER" id="PTHR30151">
    <property type="entry name" value="ALKANE SULFONATE ABC TRANSPORTER-RELATED, MEMBRANE SUBUNIT"/>
    <property type="match status" value="1"/>
</dbReference>
<dbReference type="AlphaFoldDB" id="A0A1H6RRE2"/>
<protein>
    <submittedName>
        <fullName evidence="9">NitT/TauT family transport system permease protein</fullName>
    </submittedName>
</protein>
<dbReference type="CDD" id="cd06261">
    <property type="entry name" value="TM_PBP2"/>
    <property type="match status" value="1"/>
</dbReference>
<dbReference type="Proteomes" id="UP000183028">
    <property type="component" value="Unassembled WGS sequence"/>
</dbReference>
<dbReference type="InterPro" id="IPR035906">
    <property type="entry name" value="MetI-like_sf"/>
</dbReference>
<dbReference type="Pfam" id="PF00528">
    <property type="entry name" value="BPD_transp_1"/>
    <property type="match status" value="1"/>
</dbReference>
<feature type="transmembrane region" description="Helical" evidence="7">
    <location>
        <begin position="42"/>
        <end position="63"/>
    </location>
</feature>
<evidence type="ECO:0000256" key="3">
    <source>
        <dbReference type="ARBA" id="ARBA00022475"/>
    </source>
</evidence>
<evidence type="ECO:0000256" key="2">
    <source>
        <dbReference type="ARBA" id="ARBA00022448"/>
    </source>
</evidence>
<dbReference type="GO" id="GO:0042918">
    <property type="term" value="P:alkanesulfonate transmembrane transport"/>
    <property type="evidence" value="ECO:0007669"/>
    <property type="project" value="UniProtKB-ARBA"/>
</dbReference>
<proteinExistence type="inferred from homology"/>
<dbReference type="PROSITE" id="PS50928">
    <property type="entry name" value="ABC_TM1"/>
    <property type="match status" value="1"/>
</dbReference>
<accession>A0A1H6RRE2</accession>
<keyword evidence="4 7" id="KW-0812">Transmembrane</keyword>
<reference evidence="10" key="1">
    <citation type="submission" date="2016-10" db="EMBL/GenBank/DDBJ databases">
        <authorList>
            <person name="Varghese N."/>
        </authorList>
    </citation>
    <scope>NUCLEOTIDE SEQUENCE [LARGE SCALE GENOMIC DNA]</scope>
    <source>
        <strain evidence="10">DSM 20406</strain>
    </source>
</reference>
<evidence type="ECO:0000256" key="6">
    <source>
        <dbReference type="ARBA" id="ARBA00023136"/>
    </source>
</evidence>
<evidence type="ECO:0000256" key="4">
    <source>
        <dbReference type="ARBA" id="ARBA00022692"/>
    </source>
</evidence>
<gene>
    <name evidence="9" type="ORF">SAMN04487834_100912</name>
</gene>
<feature type="transmembrane region" description="Helical" evidence="7">
    <location>
        <begin position="75"/>
        <end position="95"/>
    </location>
</feature>
<name>A0A1H6RRE2_9FIRM</name>
<keyword evidence="2 7" id="KW-0813">Transport</keyword>
<keyword evidence="3" id="KW-1003">Cell membrane</keyword>
<dbReference type="GO" id="GO:0005886">
    <property type="term" value="C:plasma membrane"/>
    <property type="evidence" value="ECO:0007669"/>
    <property type="project" value="UniProtKB-SubCell"/>
</dbReference>
<comment type="similarity">
    <text evidence="7">Belongs to the binding-protein-dependent transport system permease family.</text>
</comment>
<feature type="transmembrane region" description="Helical" evidence="7">
    <location>
        <begin position="12"/>
        <end position="30"/>
    </location>
</feature>
<dbReference type="EMBL" id="FNYK01000009">
    <property type="protein sequence ID" value="SEI55087.1"/>
    <property type="molecule type" value="Genomic_DNA"/>
</dbReference>
<feature type="domain" description="ABC transmembrane type-1" evidence="8">
    <location>
        <begin position="67"/>
        <end position="251"/>
    </location>
</feature>
<evidence type="ECO:0000313" key="9">
    <source>
        <dbReference type="EMBL" id="SEI55087.1"/>
    </source>
</evidence>
<dbReference type="Gene3D" id="1.10.3720.10">
    <property type="entry name" value="MetI-like"/>
    <property type="match status" value="1"/>
</dbReference>
<dbReference type="PANTHER" id="PTHR30151:SF0">
    <property type="entry name" value="ABC TRANSPORTER PERMEASE PROTEIN MJ0413-RELATED"/>
    <property type="match status" value="1"/>
</dbReference>
<dbReference type="InterPro" id="IPR000515">
    <property type="entry name" value="MetI-like"/>
</dbReference>
<evidence type="ECO:0000256" key="7">
    <source>
        <dbReference type="RuleBase" id="RU363032"/>
    </source>
</evidence>
<dbReference type="FunFam" id="1.10.3720.10:FF:000003">
    <property type="entry name" value="Aliphatic sulfonate ABC transporter permease"/>
    <property type="match status" value="1"/>
</dbReference>
<feature type="transmembrane region" description="Helical" evidence="7">
    <location>
        <begin position="186"/>
        <end position="208"/>
    </location>
</feature>
<evidence type="ECO:0000313" key="10">
    <source>
        <dbReference type="Proteomes" id="UP000183028"/>
    </source>
</evidence>
<dbReference type="eggNOG" id="COG0600">
    <property type="taxonomic scope" value="Bacteria"/>
</dbReference>
<evidence type="ECO:0000259" key="8">
    <source>
        <dbReference type="PROSITE" id="PS50928"/>
    </source>
</evidence>
<comment type="subcellular location">
    <subcellularLocation>
        <location evidence="1 7">Cell membrane</location>
        <topology evidence="1 7">Multi-pass membrane protein</topology>
    </subcellularLocation>
</comment>
<sequence>MTKTLKPIRTIFISFLILIILWQLAINFGGMNTALFPSPLKVFNAFVGLATKGLSGSTTDAILWVHIKDSLLRFLIGYFLAAILGIGFGLLLGWFPKAFSYVNPIVQLIRPIAPVAWLPFLVLVIGIGNMPAIAIIFIAGFFPILLSTVKAVVNVDPVYLKVAKTFGLTQLQTIFKIVLPAAFPQIFHSLHLALGTCWIFLVSGEMVGSQTGLGFLLMDAKNTMRPDALLAVIITIGLIGLILDHAIGLLEKTIRKTWGFGG</sequence>
<dbReference type="RefSeq" id="WP_074731396.1">
    <property type="nucleotide sequence ID" value="NZ_FNYK01000009.1"/>
</dbReference>
<keyword evidence="6 7" id="KW-0472">Membrane</keyword>
<dbReference type="SUPFAM" id="SSF161098">
    <property type="entry name" value="MetI-like"/>
    <property type="match status" value="1"/>
</dbReference>
<keyword evidence="10" id="KW-1185">Reference proteome</keyword>
<keyword evidence="5 7" id="KW-1133">Transmembrane helix</keyword>
<evidence type="ECO:0000256" key="1">
    <source>
        <dbReference type="ARBA" id="ARBA00004651"/>
    </source>
</evidence>
<organism evidence="9 10">
    <name type="scientific">Sharpea azabuensis</name>
    <dbReference type="NCBI Taxonomy" id="322505"/>
    <lineage>
        <taxon>Bacteria</taxon>
        <taxon>Bacillati</taxon>
        <taxon>Bacillota</taxon>
        <taxon>Erysipelotrichia</taxon>
        <taxon>Erysipelotrichales</taxon>
        <taxon>Coprobacillaceae</taxon>
        <taxon>Sharpea</taxon>
    </lineage>
</organism>
<evidence type="ECO:0000256" key="5">
    <source>
        <dbReference type="ARBA" id="ARBA00022989"/>
    </source>
</evidence>